<feature type="compositionally biased region" description="Basic and acidic residues" evidence="1">
    <location>
        <begin position="273"/>
        <end position="287"/>
    </location>
</feature>
<feature type="region of interest" description="Disordered" evidence="1">
    <location>
        <begin position="419"/>
        <end position="473"/>
    </location>
</feature>
<feature type="region of interest" description="Disordered" evidence="1">
    <location>
        <begin position="210"/>
        <end position="256"/>
    </location>
</feature>
<feature type="compositionally biased region" description="Pro residues" evidence="1">
    <location>
        <begin position="114"/>
        <end position="128"/>
    </location>
</feature>
<accession>W4JZ11</accession>
<sequence>MTLPRTEADIIMTPHNDPTDLPRPRSERYLKECRLFKLTDIVRLARERQQRICREYKNTAESIPSLSKLKARRKLLDPESPLKGLNLGRLVNAFEDQAKFHGWEKAPVVVASPSPSPRNEPQPNPAAHPPMLQERPRSPIASPPSTSDRRAELAWKMDCWQAMLEREQEFIRHRRQVDPQLMDRYRWASREYQHDRQITLWWQRLVLDDPKRPRRGDAPPTQADGGDWQSPAPAHCLRSHEEHRAQHSYYDPARDAYSSRHGLQELDTRLGRQEHPAGGARHHETRATHLPPRQRRRVTERCTKPTLPSPRPHHMRLLSPLHLPWPAAQHTLVPPDYAFTPVYSLPRHGRDPVERADLRHFECVPADREHGSFARAMPRIFISPELAPSDDSVVTDAPKPRRIAPLLIPWLNEPDRLSPKGHALLTPASLSRPKRRSEEQAPDPQPCKRFKPDADDAEPSDNALKLRLFPDRP</sequence>
<dbReference type="GeneID" id="20675376"/>
<dbReference type="AlphaFoldDB" id="W4JZ11"/>
<dbReference type="HOGENOM" id="CLU_577539_0_0_1"/>
<organism evidence="2 3">
    <name type="scientific">Heterobasidion irregulare (strain TC 32-1)</name>
    <dbReference type="NCBI Taxonomy" id="747525"/>
    <lineage>
        <taxon>Eukaryota</taxon>
        <taxon>Fungi</taxon>
        <taxon>Dikarya</taxon>
        <taxon>Basidiomycota</taxon>
        <taxon>Agaricomycotina</taxon>
        <taxon>Agaricomycetes</taxon>
        <taxon>Russulales</taxon>
        <taxon>Bondarzewiaceae</taxon>
        <taxon>Heterobasidion</taxon>
        <taxon>Heterobasidion annosum species complex</taxon>
    </lineage>
</organism>
<proteinExistence type="predicted"/>
<dbReference type="EMBL" id="KI925462">
    <property type="protein sequence ID" value="ETW78305.1"/>
    <property type="molecule type" value="Genomic_DNA"/>
</dbReference>
<name>W4JZ11_HETIT</name>
<keyword evidence="3" id="KW-1185">Reference proteome</keyword>
<reference evidence="2 3" key="1">
    <citation type="journal article" date="2012" name="New Phytol.">
        <title>Insight into trade-off between wood decay and parasitism from the genome of a fungal forest pathogen.</title>
        <authorList>
            <person name="Olson A."/>
            <person name="Aerts A."/>
            <person name="Asiegbu F."/>
            <person name="Belbahri L."/>
            <person name="Bouzid O."/>
            <person name="Broberg A."/>
            <person name="Canback B."/>
            <person name="Coutinho P.M."/>
            <person name="Cullen D."/>
            <person name="Dalman K."/>
            <person name="Deflorio G."/>
            <person name="van Diepen L.T."/>
            <person name="Dunand C."/>
            <person name="Duplessis S."/>
            <person name="Durling M."/>
            <person name="Gonthier P."/>
            <person name="Grimwood J."/>
            <person name="Fossdal C.G."/>
            <person name="Hansson D."/>
            <person name="Henrissat B."/>
            <person name="Hietala A."/>
            <person name="Himmelstrand K."/>
            <person name="Hoffmeister D."/>
            <person name="Hogberg N."/>
            <person name="James T.Y."/>
            <person name="Karlsson M."/>
            <person name="Kohler A."/>
            <person name="Kues U."/>
            <person name="Lee Y.H."/>
            <person name="Lin Y.C."/>
            <person name="Lind M."/>
            <person name="Lindquist E."/>
            <person name="Lombard V."/>
            <person name="Lucas S."/>
            <person name="Lunden K."/>
            <person name="Morin E."/>
            <person name="Murat C."/>
            <person name="Park J."/>
            <person name="Raffaello T."/>
            <person name="Rouze P."/>
            <person name="Salamov A."/>
            <person name="Schmutz J."/>
            <person name="Solheim H."/>
            <person name="Stahlberg J."/>
            <person name="Velez H."/>
            <person name="de Vries R.P."/>
            <person name="Wiebenga A."/>
            <person name="Woodward S."/>
            <person name="Yakovlev I."/>
            <person name="Garbelotto M."/>
            <person name="Martin F."/>
            <person name="Grigoriev I.V."/>
            <person name="Stenlid J."/>
        </authorList>
    </citation>
    <scope>NUCLEOTIDE SEQUENCE [LARGE SCALE GENOMIC DNA]</scope>
    <source>
        <strain evidence="2 3">TC 32-1</strain>
    </source>
</reference>
<dbReference type="InParanoid" id="W4JZ11"/>
<protein>
    <submittedName>
        <fullName evidence="2">Uncharacterized protein</fullName>
    </submittedName>
</protein>
<dbReference type="Proteomes" id="UP000030671">
    <property type="component" value="Unassembled WGS sequence"/>
</dbReference>
<evidence type="ECO:0000313" key="3">
    <source>
        <dbReference type="Proteomes" id="UP000030671"/>
    </source>
</evidence>
<dbReference type="RefSeq" id="XP_009550284.1">
    <property type="nucleotide sequence ID" value="XM_009551989.1"/>
</dbReference>
<feature type="region of interest" description="Disordered" evidence="1">
    <location>
        <begin position="109"/>
        <end position="148"/>
    </location>
</feature>
<dbReference type="KEGG" id="hir:HETIRDRAFT_441597"/>
<evidence type="ECO:0000313" key="2">
    <source>
        <dbReference type="EMBL" id="ETW78305.1"/>
    </source>
</evidence>
<feature type="region of interest" description="Disordered" evidence="1">
    <location>
        <begin position="273"/>
        <end position="314"/>
    </location>
</feature>
<evidence type="ECO:0000256" key="1">
    <source>
        <dbReference type="SAM" id="MobiDB-lite"/>
    </source>
</evidence>
<gene>
    <name evidence="2" type="ORF">HETIRDRAFT_441597</name>
</gene>
<feature type="region of interest" description="Disordered" evidence="1">
    <location>
        <begin position="1"/>
        <end position="24"/>
    </location>
</feature>
<dbReference type="OrthoDB" id="10662320at2759"/>